<evidence type="ECO:0000313" key="1">
    <source>
        <dbReference type="EMBL" id="CAB4668216.1"/>
    </source>
</evidence>
<name>A0A6J6M2K5_9ZZZZ</name>
<dbReference type="EMBL" id="CAEZWZ010000031">
    <property type="protein sequence ID" value="CAB4668216.1"/>
    <property type="molecule type" value="Genomic_DNA"/>
</dbReference>
<accession>A0A6J6M2K5</accession>
<organism evidence="1">
    <name type="scientific">freshwater metagenome</name>
    <dbReference type="NCBI Taxonomy" id="449393"/>
    <lineage>
        <taxon>unclassified sequences</taxon>
        <taxon>metagenomes</taxon>
        <taxon>ecological metagenomes</taxon>
    </lineage>
</organism>
<sequence>MSRNLIRTQISTCSVITWCNICCALPFARCFQLFRTAIAVVCIFLIKKLLCPHCIDIKTLRLQVRTVLATNFRALIPMQSKPFQSINSCCNVFISNSSCISIFNTEKECSTGMACVCPIKEGGTNISNMKIACWRWCETNFYFLTHRLLTLFVSSPSPSIAIVA</sequence>
<reference evidence="1" key="1">
    <citation type="submission" date="2020-05" db="EMBL/GenBank/DDBJ databases">
        <authorList>
            <person name="Chiriac C."/>
            <person name="Salcher M."/>
            <person name="Ghai R."/>
            <person name="Kavagutti S V."/>
        </authorList>
    </citation>
    <scope>NUCLEOTIDE SEQUENCE</scope>
</reference>
<dbReference type="AlphaFoldDB" id="A0A6J6M2K5"/>
<proteinExistence type="predicted"/>
<protein>
    <submittedName>
        <fullName evidence="1">Unannotated protein</fullName>
    </submittedName>
</protein>
<gene>
    <name evidence="1" type="ORF">UFOPK2329_00340</name>
</gene>